<keyword evidence="6" id="KW-0498">Mitosis</keyword>
<dbReference type="OrthoDB" id="2119228at2759"/>
<evidence type="ECO:0000313" key="15">
    <source>
        <dbReference type="Proteomes" id="UP000268321"/>
    </source>
</evidence>
<feature type="domain" description="EB1 C-terminal" evidence="13">
    <location>
        <begin position="194"/>
        <end position="279"/>
    </location>
</feature>
<keyword evidence="7" id="KW-0206">Cytoskeleton</keyword>
<dbReference type="Pfam" id="PF00307">
    <property type="entry name" value="CH"/>
    <property type="match status" value="1"/>
</dbReference>
<evidence type="ECO:0000256" key="10">
    <source>
        <dbReference type="SAM" id="Coils"/>
    </source>
</evidence>
<evidence type="ECO:0000256" key="2">
    <source>
        <dbReference type="ARBA" id="ARBA00010729"/>
    </source>
</evidence>
<dbReference type="GO" id="GO:0051233">
    <property type="term" value="C:spindle midzone"/>
    <property type="evidence" value="ECO:0007669"/>
    <property type="project" value="UniProtKB-ARBA"/>
</dbReference>
<feature type="compositionally biased region" description="Polar residues" evidence="11">
    <location>
        <begin position="124"/>
        <end position="145"/>
    </location>
</feature>
<keyword evidence="4" id="KW-0132">Cell division</keyword>
<dbReference type="InterPro" id="IPR001715">
    <property type="entry name" value="CH_dom"/>
</dbReference>
<dbReference type="InterPro" id="IPR004953">
    <property type="entry name" value="EB1_C"/>
</dbReference>
<dbReference type="AlphaFoldDB" id="A0A4P9ZGW2"/>
<evidence type="ECO:0000256" key="5">
    <source>
        <dbReference type="ARBA" id="ARBA00022701"/>
    </source>
</evidence>
<dbReference type="EMBL" id="ML004432">
    <property type="protein sequence ID" value="RKP32347.1"/>
    <property type="molecule type" value="Genomic_DNA"/>
</dbReference>
<dbReference type="GO" id="GO:0007010">
    <property type="term" value="P:cytoskeleton organization"/>
    <property type="evidence" value="ECO:0007669"/>
    <property type="project" value="UniProtKB-ARBA"/>
</dbReference>
<comment type="subcellular location">
    <subcellularLocation>
        <location evidence="1">Cytoplasm</location>
        <location evidence="1">Cytoskeleton</location>
    </subcellularLocation>
</comment>
<evidence type="ECO:0000256" key="6">
    <source>
        <dbReference type="ARBA" id="ARBA00022776"/>
    </source>
</evidence>
<evidence type="ECO:0000313" key="14">
    <source>
        <dbReference type="EMBL" id="RKP32347.1"/>
    </source>
</evidence>
<organism evidence="14 15">
    <name type="scientific">Metschnikowia bicuspidata</name>
    <dbReference type="NCBI Taxonomy" id="27322"/>
    <lineage>
        <taxon>Eukaryota</taxon>
        <taxon>Fungi</taxon>
        <taxon>Dikarya</taxon>
        <taxon>Ascomycota</taxon>
        <taxon>Saccharomycotina</taxon>
        <taxon>Pichiomycetes</taxon>
        <taxon>Metschnikowiaceae</taxon>
        <taxon>Metschnikowia</taxon>
    </lineage>
</organism>
<dbReference type="Gene3D" id="1.20.5.1430">
    <property type="match status" value="1"/>
</dbReference>
<keyword evidence="5 9" id="KW-0493">Microtubule</keyword>
<evidence type="ECO:0000256" key="9">
    <source>
        <dbReference type="PROSITE-ProRule" id="PRU00576"/>
    </source>
</evidence>
<dbReference type="GO" id="GO:0051010">
    <property type="term" value="F:microtubule plus-end binding"/>
    <property type="evidence" value="ECO:0007669"/>
    <property type="project" value="UniProtKB-ARBA"/>
</dbReference>
<keyword evidence="8" id="KW-0131">Cell cycle</keyword>
<sequence>MVVGESRLELLLWLNSILQLDYVKVEQCGSGAAYCQLMDVIYGGVPLAKVNFNQNLSEYDALNNMKVLQAAFNKHGINKNIQVERLVKCRLQDNLELLQWFRRHWIDRKSDDLDYNASAKRKTGTSVSSSRRITLGASGNPTNRAPLSLHASVATPVVGTNALPKRRVASSLLPTGLHAPSRPNGSRLGNFEQQLLQKCEEVERLTKDVETCQAVAESLQIERNFYFNKLREMEILMKNIQLQYTRDDAVAQQVKDMCVLDVVEQVQEILYMTEKGFEVQDSDGVSF</sequence>
<dbReference type="GO" id="GO:0072686">
    <property type="term" value="C:mitotic spindle"/>
    <property type="evidence" value="ECO:0007669"/>
    <property type="project" value="UniProtKB-ARBA"/>
</dbReference>
<evidence type="ECO:0000256" key="1">
    <source>
        <dbReference type="ARBA" id="ARBA00004245"/>
    </source>
</evidence>
<evidence type="ECO:0000256" key="7">
    <source>
        <dbReference type="ARBA" id="ARBA00023212"/>
    </source>
</evidence>
<reference evidence="15" key="1">
    <citation type="journal article" date="2018" name="Nat. Microbiol.">
        <title>Leveraging single-cell genomics to expand the fungal tree of life.</title>
        <authorList>
            <person name="Ahrendt S.R."/>
            <person name="Quandt C.A."/>
            <person name="Ciobanu D."/>
            <person name="Clum A."/>
            <person name="Salamov A."/>
            <person name="Andreopoulos B."/>
            <person name="Cheng J.F."/>
            <person name="Woyke T."/>
            <person name="Pelin A."/>
            <person name="Henrissat B."/>
            <person name="Reynolds N.K."/>
            <person name="Benny G.L."/>
            <person name="Smith M.E."/>
            <person name="James T.Y."/>
            <person name="Grigoriev I.V."/>
        </authorList>
    </citation>
    <scope>NUCLEOTIDE SEQUENCE [LARGE SCALE GENOMIC DNA]</scope>
    <source>
        <strain evidence="15">Baker2002</strain>
    </source>
</reference>
<dbReference type="InterPro" id="IPR036872">
    <property type="entry name" value="CH_dom_sf"/>
</dbReference>
<feature type="region of interest" description="Disordered" evidence="11">
    <location>
        <begin position="118"/>
        <end position="147"/>
    </location>
</feature>
<comment type="similarity">
    <text evidence="2">Belongs to the MAPRE family.</text>
</comment>
<feature type="coiled-coil region" evidence="10">
    <location>
        <begin position="188"/>
        <end position="222"/>
    </location>
</feature>
<evidence type="ECO:0000256" key="4">
    <source>
        <dbReference type="ARBA" id="ARBA00022618"/>
    </source>
</evidence>
<dbReference type="InterPro" id="IPR027328">
    <property type="entry name" value="MAPRE"/>
</dbReference>
<evidence type="ECO:0000256" key="3">
    <source>
        <dbReference type="ARBA" id="ARBA00022490"/>
    </source>
</evidence>
<dbReference type="GO" id="GO:0035372">
    <property type="term" value="P:protein localization to microtubule"/>
    <property type="evidence" value="ECO:0007669"/>
    <property type="project" value="UniProtKB-ARBA"/>
</dbReference>
<evidence type="ECO:0000256" key="11">
    <source>
        <dbReference type="SAM" id="MobiDB-lite"/>
    </source>
</evidence>
<protein>
    <submittedName>
        <fullName evidence="14">Uncharacterized protein</fullName>
    </submittedName>
</protein>
<dbReference type="InterPro" id="IPR036133">
    <property type="entry name" value="EB1_C_sf"/>
</dbReference>
<dbReference type="GO" id="GO:0030473">
    <property type="term" value="P:nuclear migration along microtubule"/>
    <property type="evidence" value="ECO:0007669"/>
    <property type="project" value="UniProtKB-ARBA"/>
</dbReference>
<name>A0A4P9ZGW2_9ASCO</name>
<dbReference type="SUPFAM" id="SSF47576">
    <property type="entry name" value="Calponin-homology domain, CH-domain"/>
    <property type="match status" value="1"/>
</dbReference>
<keyword evidence="10" id="KW-0175">Coiled coil</keyword>
<dbReference type="PROSITE" id="PS51230">
    <property type="entry name" value="EB1_C"/>
    <property type="match status" value="1"/>
</dbReference>
<dbReference type="GO" id="GO:0035371">
    <property type="term" value="C:microtubule plus-end"/>
    <property type="evidence" value="ECO:0007669"/>
    <property type="project" value="UniProtKB-ARBA"/>
</dbReference>
<keyword evidence="3" id="KW-0963">Cytoplasm</keyword>
<evidence type="ECO:0000259" key="13">
    <source>
        <dbReference type="PROSITE" id="PS51230"/>
    </source>
</evidence>
<evidence type="ECO:0000256" key="8">
    <source>
        <dbReference type="ARBA" id="ARBA00023306"/>
    </source>
</evidence>
<dbReference type="Proteomes" id="UP000268321">
    <property type="component" value="Unassembled WGS sequence"/>
</dbReference>
<feature type="domain" description="Calponin-homology (CH)" evidence="12">
    <location>
        <begin position="4"/>
        <end position="106"/>
    </location>
</feature>
<dbReference type="PANTHER" id="PTHR10623">
    <property type="entry name" value="MICROTUBULE-ASSOCIATED PROTEIN RP/EB FAMILY MEMBER"/>
    <property type="match status" value="1"/>
</dbReference>
<dbReference type="Pfam" id="PF03271">
    <property type="entry name" value="EB1"/>
    <property type="match status" value="1"/>
</dbReference>
<dbReference type="SUPFAM" id="SSF140612">
    <property type="entry name" value="EB1 dimerisation domain-like"/>
    <property type="match status" value="1"/>
</dbReference>
<evidence type="ECO:0000259" key="12">
    <source>
        <dbReference type="PROSITE" id="PS50021"/>
    </source>
</evidence>
<dbReference type="Gene3D" id="1.10.418.10">
    <property type="entry name" value="Calponin-like domain"/>
    <property type="match status" value="1"/>
</dbReference>
<gene>
    <name evidence="14" type="ORF">METBISCDRAFT_21615</name>
</gene>
<dbReference type="GO" id="GO:0051301">
    <property type="term" value="P:cell division"/>
    <property type="evidence" value="ECO:0007669"/>
    <property type="project" value="UniProtKB-KW"/>
</dbReference>
<dbReference type="FunFam" id="1.10.418.10:FF:000028">
    <property type="entry name" value="RP/EB family microtubule-associated protein"/>
    <property type="match status" value="1"/>
</dbReference>
<keyword evidence="15" id="KW-1185">Reference proteome</keyword>
<dbReference type="PROSITE" id="PS50021">
    <property type="entry name" value="CH"/>
    <property type="match status" value="1"/>
</dbReference>
<accession>A0A4P9ZGW2</accession>
<proteinExistence type="inferred from homology"/>